<organism evidence="3 4">
    <name type="scientific">Streptomyces yanii</name>
    <dbReference type="NCBI Taxonomy" id="78510"/>
    <lineage>
        <taxon>Bacteria</taxon>
        <taxon>Bacillati</taxon>
        <taxon>Actinomycetota</taxon>
        <taxon>Actinomycetes</taxon>
        <taxon>Kitasatosporales</taxon>
        <taxon>Streptomycetaceae</taxon>
        <taxon>Streptomyces</taxon>
    </lineage>
</organism>
<accession>A0ABV5RAF5</accession>
<evidence type="ECO:0000256" key="1">
    <source>
        <dbReference type="ARBA" id="ARBA00006547"/>
    </source>
</evidence>
<dbReference type="RefSeq" id="WP_345518372.1">
    <property type="nucleotide sequence ID" value="NZ_BAAAXD010000045.1"/>
</dbReference>
<gene>
    <name evidence="3" type="ORF">ACFFTL_21755</name>
</gene>
<proteinExistence type="inferred from homology"/>
<dbReference type="PANTHER" id="PTHR11786">
    <property type="entry name" value="N-HYDROXYARYLAMINE O-ACETYLTRANSFERASE"/>
    <property type="match status" value="1"/>
</dbReference>
<dbReference type="Proteomes" id="UP001589710">
    <property type="component" value="Unassembled WGS sequence"/>
</dbReference>
<evidence type="ECO:0000313" key="3">
    <source>
        <dbReference type="EMBL" id="MFB9574840.1"/>
    </source>
</evidence>
<evidence type="ECO:0000313" key="4">
    <source>
        <dbReference type="Proteomes" id="UP001589710"/>
    </source>
</evidence>
<reference evidence="3 4" key="1">
    <citation type="submission" date="2024-09" db="EMBL/GenBank/DDBJ databases">
        <authorList>
            <person name="Sun Q."/>
            <person name="Mori K."/>
        </authorList>
    </citation>
    <scope>NUCLEOTIDE SEQUENCE [LARGE SCALE GENOMIC DNA]</scope>
    <source>
        <strain evidence="3 4">JCM 3331</strain>
    </source>
</reference>
<comment type="caution">
    <text evidence="3">The sequence shown here is derived from an EMBL/GenBank/DDBJ whole genome shotgun (WGS) entry which is preliminary data.</text>
</comment>
<evidence type="ECO:0000256" key="2">
    <source>
        <dbReference type="RuleBase" id="RU003452"/>
    </source>
</evidence>
<dbReference type="InterPro" id="IPR038765">
    <property type="entry name" value="Papain-like_cys_pep_sf"/>
</dbReference>
<dbReference type="Gene3D" id="2.40.128.150">
    <property type="entry name" value="Cysteine proteinases"/>
    <property type="match status" value="1"/>
</dbReference>
<dbReference type="Gene3D" id="3.30.2140.10">
    <property type="entry name" value="Arylamine N-acetyltransferase"/>
    <property type="match status" value="1"/>
</dbReference>
<protein>
    <submittedName>
        <fullName evidence="3">Arylamine N-acetyltransferase</fullName>
    </submittedName>
</protein>
<dbReference type="PRINTS" id="PR01543">
    <property type="entry name" value="ANATRNSFRASE"/>
</dbReference>
<dbReference type="SUPFAM" id="SSF54001">
    <property type="entry name" value="Cysteine proteinases"/>
    <property type="match status" value="1"/>
</dbReference>
<dbReference type="PANTHER" id="PTHR11786:SF0">
    <property type="entry name" value="ARYLAMINE N-ACETYLTRANSFERASE 4-RELATED"/>
    <property type="match status" value="1"/>
</dbReference>
<name>A0ABV5RAF5_9ACTN</name>
<sequence>MDPQSRQTVDAYLDRIGARRPARPDAAALRELQLRHLTAVPFENLSIHLGEDIVLDEKALLDKVVGARRGGFCYELNATFAALLRALGFRVTLLQARVYGDDGRLGIPYDHLALRVETDDSTGPWLVDVGFGDHARHPLALDDCTDQEDPSGTFRIRETPDAEGTAGAGAGDLDVLRDGALQFRLDLRPRALADFRAGAWYHRTSPASHFTRSVVCSRLTDEGRVTLSGRTLVTTVRGERREVPLATDAEVLDAYHEHFGLRLHRLPTVHQVEIFGRNG</sequence>
<comment type="similarity">
    <text evidence="1 2">Belongs to the arylamine N-acetyltransferase family.</text>
</comment>
<dbReference type="EMBL" id="JBHMCG010000097">
    <property type="protein sequence ID" value="MFB9574840.1"/>
    <property type="molecule type" value="Genomic_DNA"/>
</dbReference>
<dbReference type="Pfam" id="PF00797">
    <property type="entry name" value="Acetyltransf_2"/>
    <property type="match status" value="1"/>
</dbReference>
<dbReference type="InterPro" id="IPR001447">
    <property type="entry name" value="Arylamine_N-AcTrfase"/>
</dbReference>
<keyword evidence="4" id="KW-1185">Reference proteome</keyword>